<dbReference type="InterPro" id="IPR016161">
    <property type="entry name" value="Ald_DH/histidinol_DH"/>
</dbReference>
<organism evidence="3 4">
    <name type="scientific">Nonomuraea insulae</name>
    <dbReference type="NCBI Taxonomy" id="1616787"/>
    <lineage>
        <taxon>Bacteria</taxon>
        <taxon>Bacillati</taxon>
        <taxon>Actinomycetota</taxon>
        <taxon>Actinomycetes</taxon>
        <taxon>Streptosporangiales</taxon>
        <taxon>Streptosporangiaceae</taxon>
        <taxon>Nonomuraea</taxon>
    </lineage>
</organism>
<evidence type="ECO:0000256" key="1">
    <source>
        <dbReference type="ARBA" id="ARBA00009986"/>
    </source>
</evidence>
<proteinExistence type="inferred from homology"/>
<sequence>MADDPGAPIVQEEVFGPVLAIQPAGGEAHAIELAEGTRFGLIARVWTDDDARFDSVARQLRVGGVIQNDAPTVWDAPFGGVKHSGYGRERGVHGVEEYLVLKSLQRGASKG</sequence>
<dbReference type="Proteomes" id="UP001596058">
    <property type="component" value="Unassembled WGS sequence"/>
</dbReference>
<keyword evidence="4" id="KW-1185">Reference proteome</keyword>
<dbReference type="SUPFAM" id="SSF53720">
    <property type="entry name" value="ALDH-like"/>
    <property type="match status" value="1"/>
</dbReference>
<dbReference type="EMBL" id="JBHSPA010000097">
    <property type="protein sequence ID" value="MFC5833748.1"/>
    <property type="molecule type" value="Genomic_DNA"/>
</dbReference>
<gene>
    <name evidence="3" type="ORF">ACFPZ3_58750</name>
</gene>
<dbReference type="PANTHER" id="PTHR42804:SF1">
    <property type="entry name" value="ALDEHYDE DEHYDROGENASE-RELATED"/>
    <property type="match status" value="1"/>
</dbReference>
<dbReference type="Gene3D" id="3.40.309.10">
    <property type="entry name" value="Aldehyde Dehydrogenase, Chain A, domain 2"/>
    <property type="match status" value="1"/>
</dbReference>
<evidence type="ECO:0000313" key="3">
    <source>
        <dbReference type="EMBL" id="MFC5833748.1"/>
    </source>
</evidence>
<dbReference type="InterPro" id="IPR015590">
    <property type="entry name" value="Aldehyde_DH_dom"/>
</dbReference>
<reference evidence="4" key="1">
    <citation type="journal article" date="2019" name="Int. J. Syst. Evol. Microbiol.">
        <title>The Global Catalogue of Microorganisms (GCM) 10K type strain sequencing project: providing services to taxonomists for standard genome sequencing and annotation.</title>
        <authorList>
            <consortium name="The Broad Institute Genomics Platform"/>
            <consortium name="The Broad Institute Genome Sequencing Center for Infectious Disease"/>
            <person name="Wu L."/>
            <person name="Ma J."/>
        </authorList>
    </citation>
    <scope>NUCLEOTIDE SEQUENCE [LARGE SCALE GENOMIC DNA]</scope>
    <source>
        <strain evidence="4">CCUG 53903</strain>
    </source>
</reference>
<dbReference type="RefSeq" id="WP_379523168.1">
    <property type="nucleotide sequence ID" value="NZ_JBHSPA010000097.1"/>
</dbReference>
<comment type="caution">
    <text evidence="3">The sequence shown here is derived from an EMBL/GenBank/DDBJ whole genome shotgun (WGS) entry which is preliminary data.</text>
</comment>
<name>A0ABW1DA57_9ACTN</name>
<protein>
    <submittedName>
        <fullName evidence="3">Aldehyde dehydrogenase family protein</fullName>
    </submittedName>
</protein>
<dbReference type="Pfam" id="PF00171">
    <property type="entry name" value="Aldedh"/>
    <property type="match status" value="1"/>
</dbReference>
<dbReference type="InterPro" id="IPR016163">
    <property type="entry name" value="Ald_DH_C"/>
</dbReference>
<comment type="similarity">
    <text evidence="1">Belongs to the aldehyde dehydrogenase family.</text>
</comment>
<feature type="domain" description="Aldehyde dehydrogenase" evidence="2">
    <location>
        <begin position="5"/>
        <end position="103"/>
    </location>
</feature>
<dbReference type="PANTHER" id="PTHR42804">
    <property type="entry name" value="ALDEHYDE DEHYDROGENASE"/>
    <property type="match status" value="1"/>
</dbReference>
<evidence type="ECO:0000313" key="4">
    <source>
        <dbReference type="Proteomes" id="UP001596058"/>
    </source>
</evidence>
<evidence type="ECO:0000259" key="2">
    <source>
        <dbReference type="Pfam" id="PF00171"/>
    </source>
</evidence>
<accession>A0ABW1DA57</accession>